<dbReference type="InterPro" id="IPR036523">
    <property type="entry name" value="SurE-like_sf"/>
</dbReference>
<evidence type="ECO:0000256" key="4">
    <source>
        <dbReference type="HAMAP-Rule" id="MF_00060"/>
    </source>
</evidence>
<organism evidence="7 8">
    <name type="scientific">Halorubrum yunnanense</name>
    <dbReference type="NCBI Taxonomy" id="1526162"/>
    <lineage>
        <taxon>Archaea</taxon>
        <taxon>Methanobacteriati</taxon>
        <taxon>Methanobacteriota</taxon>
        <taxon>Stenosarchaea group</taxon>
        <taxon>Halobacteria</taxon>
        <taxon>Halobacteriales</taxon>
        <taxon>Haloferacaceae</taxon>
        <taxon>Halorubrum</taxon>
    </lineage>
</organism>
<comment type="caution">
    <text evidence="7">The sequence shown here is derived from an EMBL/GenBank/DDBJ whole genome shotgun (WGS) entry which is preliminary data.</text>
</comment>
<dbReference type="Gene3D" id="3.40.1210.10">
    <property type="entry name" value="Survival protein SurE-like phosphatase/nucleotidase"/>
    <property type="match status" value="1"/>
</dbReference>
<keyword evidence="2 4" id="KW-0479">Metal-binding</keyword>
<dbReference type="InterPro" id="IPR002828">
    <property type="entry name" value="SurE-like_Pase/nucleotidase"/>
</dbReference>
<dbReference type="InterPro" id="IPR030048">
    <property type="entry name" value="SurE"/>
</dbReference>
<reference evidence="7 8" key="1">
    <citation type="journal article" date="2019" name="Int. J. Syst. Evol. Microbiol.">
        <title>The Global Catalogue of Microorganisms (GCM) 10K type strain sequencing project: providing services to taxonomists for standard genome sequencing and annotation.</title>
        <authorList>
            <consortium name="The Broad Institute Genomics Platform"/>
            <consortium name="The Broad Institute Genome Sequencing Center for Infectious Disease"/>
            <person name="Wu L."/>
            <person name="Ma J."/>
        </authorList>
    </citation>
    <scope>NUCLEOTIDE SEQUENCE [LARGE SCALE GENOMIC DNA]</scope>
    <source>
        <strain evidence="7 8">Q85</strain>
    </source>
</reference>
<dbReference type="RefSeq" id="WP_267664074.1">
    <property type="nucleotide sequence ID" value="NZ_JAODIX010000032.1"/>
</dbReference>
<evidence type="ECO:0000313" key="7">
    <source>
        <dbReference type="EMBL" id="MFC7187015.1"/>
    </source>
</evidence>
<sequence>MSVERILLTNDDGVDAVGLRALYDALAADYDVVTVAPTGDRSSIGRAISADVEVAEHELGYAVDGTPVDCVVAGLDELVPDADLVVAGCNEGANLGAYTLGRSGTVSAAVEGAFFGVPGIAASMYVPGGDDWRQRELPPASFAHAVRATRFLVDEGDAAGVFERADYLNVNAPIAEPAEVDGGREAAADERRVDPAPMRVTTPSEWYGMEASSDGNGGVAISDPIWGRMTPADVPDPVGTDRRAVVDGEVSVSPLSVPHAAEPDAGLDELAKRYGTNGGNGE</sequence>
<dbReference type="GO" id="GO:0046872">
    <property type="term" value="F:metal ion binding"/>
    <property type="evidence" value="ECO:0007669"/>
    <property type="project" value="UniProtKB-UniRule"/>
</dbReference>
<feature type="binding site" evidence="4">
    <location>
        <position position="12"/>
    </location>
    <ligand>
        <name>a divalent metal cation</name>
        <dbReference type="ChEBI" id="CHEBI:60240"/>
    </ligand>
</feature>
<evidence type="ECO:0000256" key="5">
    <source>
        <dbReference type="SAM" id="MobiDB-lite"/>
    </source>
</evidence>
<protein>
    <recommendedName>
        <fullName evidence="4">5'-nucleotidase SurE</fullName>
        <ecNumber evidence="4">3.1.3.5</ecNumber>
    </recommendedName>
    <alternativeName>
        <fullName evidence="4">Nucleoside 5'-monophosphate phosphohydrolase</fullName>
    </alternativeName>
</protein>
<keyword evidence="3 4" id="KW-0378">Hydrolase</keyword>
<feature type="binding site" evidence="4">
    <location>
        <position position="42"/>
    </location>
    <ligand>
        <name>a divalent metal cation</name>
        <dbReference type="ChEBI" id="CHEBI:60240"/>
    </ligand>
</feature>
<feature type="domain" description="Survival protein SurE-like phosphatase/nucleotidase" evidence="6">
    <location>
        <begin position="6"/>
        <end position="184"/>
    </location>
</feature>
<dbReference type="Proteomes" id="UP001596390">
    <property type="component" value="Unassembled WGS sequence"/>
</dbReference>
<evidence type="ECO:0000313" key="8">
    <source>
        <dbReference type="Proteomes" id="UP001596390"/>
    </source>
</evidence>
<evidence type="ECO:0000256" key="3">
    <source>
        <dbReference type="ARBA" id="ARBA00022801"/>
    </source>
</evidence>
<dbReference type="GO" id="GO:0000166">
    <property type="term" value="F:nucleotide binding"/>
    <property type="evidence" value="ECO:0007669"/>
    <property type="project" value="UniProtKB-KW"/>
</dbReference>
<dbReference type="GO" id="GO:0005737">
    <property type="term" value="C:cytoplasm"/>
    <property type="evidence" value="ECO:0007669"/>
    <property type="project" value="UniProtKB-SubCell"/>
</dbReference>
<dbReference type="SUPFAM" id="SSF64167">
    <property type="entry name" value="SurE-like"/>
    <property type="match status" value="1"/>
</dbReference>
<comment type="catalytic activity">
    <reaction evidence="4">
        <text>a ribonucleoside 5'-phosphate + H2O = a ribonucleoside + phosphate</text>
        <dbReference type="Rhea" id="RHEA:12484"/>
        <dbReference type="ChEBI" id="CHEBI:15377"/>
        <dbReference type="ChEBI" id="CHEBI:18254"/>
        <dbReference type="ChEBI" id="CHEBI:43474"/>
        <dbReference type="ChEBI" id="CHEBI:58043"/>
        <dbReference type="EC" id="3.1.3.5"/>
    </reaction>
</comment>
<evidence type="ECO:0000256" key="2">
    <source>
        <dbReference type="ARBA" id="ARBA00022723"/>
    </source>
</evidence>
<comment type="subcellular location">
    <subcellularLocation>
        <location evidence="4">Cytoplasm</location>
    </subcellularLocation>
</comment>
<comment type="function">
    <text evidence="4">Nucleotidase that shows phosphatase activity on nucleoside 5'-monophosphates.</text>
</comment>
<proteinExistence type="inferred from homology"/>
<name>A0ABD5YH94_9EURY</name>
<keyword evidence="4" id="KW-0547">Nucleotide-binding</keyword>
<comment type="similarity">
    <text evidence="1 4">Belongs to the SurE nucleotidase family.</text>
</comment>
<comment type="cofactor">
    <cofactor evidence="4">
        <name>a divalent metal cation</name>
        <dbReference type="ChEBI" id="CHEBI:60240"/>
    </cofactor>
    <text evidence="4">Binds 1 divalent metal cation per subunit.</text>
</comment>
<feature type="region of interest" description="Disordered" evidence="5">
    <location>
        <begin position="250"/>
        <end position="282"/>
    </location>
</feature>
<evidence type="ECO:0000259" key="6">
    <source>
        <dbReference type="Pfam" id="PF01975"/>
    </source>
</evidence>
<dbReference type="PANTHER" id="PTHR30457:SF0">
    <property type="entry name" value="PHOSPHATASE, PUTATIVE (AFU_ORTHOLOGUE AFUA_4G01070)-RELATED"/>
    <property type="match status" value="1"/>
</dbReference>
<keyword evidence="4" id="KW-0963">Cytoplasm</keyword>
<gene>
    <name evidence="4 7" type="primary">surE</name>
    <name evidence="7" type="ORF">ACFQMK_08975</name>
</gene>
<dbReference type="Pfam" id="PF01975">
    <property type="entry name" value="SurE"/>
    <property type="match status" value="1"/>
</dbReference>
<accession>A0ABD5YH94</accession>
<keyword evidence="8" id="KW-1185">Reference proteome</keyword>
<dbReference type="AlphaFoldDB" id="A0ABD5YH94"/>
<feature type="binding site" evidence="4">
    <location>
        <position position="11"/>
    </location>
    <ligand>
        <name>a divalent metal cation</name>
        <dbReference type="ChEBI" id="CHEBI:60240"/>
    </ligand>
</feature>
<evidence type="ECO:0000256" key="1">
    <source>
        <dbReference type="ARBA" id="ARBA00011062"/>
    </source>
</evidence>
<feature type="binding site" evidence="4">
    <location>
        <position position="90"/>
    </location>
    <ligand>
        <name>a divalent metal cation</name>
        <dbReference type="ChEBI" id="CHEBI:60240"/>
    </ligand>
</feature>
<dbReference type="EC" id="3.1.3.5" evidence="4"/>
<dbReference type="HAMAP" id="MF_00060">
    <property type="entry name" value="SurE"/>
    <property type="match status" value="1"/>
</dbReference>
<dbReference type="PANTHER" id="PTHR30457">
    <property type="entry name" value="5'-NUCLEOTIDASE SURE"/>
    <property type="match status" value="1"/>
</dbReference>
<dbReference type="EMBL" id="JBHSZZ010000032">
    <property type="protein sequence ID" value="MFC7187015.1"/>
    <property type="molecule type" value="Genomic_DNA"/>
</dbReference>
<dbReference type="GO" id="GO:0008253">
    <property type="term" value="F:5'-nucleotidase activity"/>
    <property type="evidence" value="ECO:0007669"/>
    <property type="project" value="UniProtKB-UniRule"/>
</dbReference>